<proteinExistence type="predicted"/>
<accession>A0A4Q7YKL9</accession>
<dbReference type="InterPro" id="IPR000073">
    <property type="entry name" value="AB_hydrolase_1"/>
</dbReference>
<dbReference type="PANTHER" id="PTHR43798">
    <property type="entry name" value="MONOACYLGLYCEROL LIPASE"/>
    <property type="match status" value="1"/>
</dbReference>
<evidence type="ECO:0000259" key="1">
    <source>
        <dbReference type="Pfam" id="PF00561"/>
    </source>
</evidence>
<dbReference type="AlphaFoldDB" id="A0A4Q7YKL9"/>
<gene>
    <name evidence="2" type="ORF">EV700_2916</name>
</gene>
<name>A0A4Q7YKL9_9GAMM</name>
<dbReference type="Gene3D" id="3.40.50.1820">
    <property type="entry name" value="alpha/beta hydrolase"/>
    <property type="match status" value="1"/>
</dbReference>
<comment type="caution">
    <text evidence="2">The sequence shown here is derived from an EMBL/GenBank/DDBJ whole genome shotgun (WGS) entry which is preliminary data.</text>
</comment>
<evidence type="ECO:0000313" key="3">
    <source>
        <dbReference type="Proteomes" id="UP000292423"/>
    </source>
</evidence>
<dbReference type="Proteomes" id="UP000292423">
    <property type="component" value="Unassembled WGS sequence"/>
</dbReference>
<protein>
    <submittedName>
        <fullName evidence="2">Pimeloyl-ACP methyl ester carboxylesterase</fullName>
    </submittedName>
</protein>
<dbReference type="Pfam" id="PF00561">
    <property type="entry name" value="Abhydrolase_1"/>
    <property type="match status" value="1"/>
</dbReference>
<dbReference type="SUPFAM" id="SSF53474">
    <property type="entry name" value="alpha/beta-Hydrolases"/>
    <property type="match status" value="1"/>
</dbReference>
<organism evidence="2 3">
    <name type="scientific">Fluviicoccus keumensis</name>
    <dbReference type="NCBI Taxonomy" id="1435465"/>
    <lineage>
        <taxon>Bacteria</taxon>
        <taxon>Pseudomonadati</taxon>
        <taxon>Pseudomonadota</taxon>
        <taxon>Gammaproteobacteria</taxon>
        <taxon>Moraxellales</taxon>
        <taxon>Moraxellaceae</taxon>
        <taxon>Fluviicoccus</taxon>
    </lineage>
</organism>
<dbReference type="RefSeq" id="WP_130415103.1">
    <property type="nucleotide sequence ID" value="NZ_SHKX01000015.1"/>
</dbReference>
<evidence type="ECO:0000313" key="2">
    <source>
        <dbReference type="EMBL" id="RZU37049.1"/>
    </source>
</evidence>
<dbReference type="InterPro" id="IPR050266">
    <property type="entry name" value="AB_hydrolase_sf"/>
</dbReference>
<reference evidence="2 3" key="1">
    <citation type="submission" date="2019-02" db="EMBL/GenBank/DDBJ databases">
        <title>Genomic Encyclopedia of Type Strains, Phase IV (KMG-IV): sequencing the most valuable type-strain genomes for metagenomic binning, comparative biology and taxonomic classification.</title>
        <authorList>
            <person name="Goeker M."/>
        </authorList>
    </citation>
    <scope>NUCLEOTIDE SEQUENCE [LARGE SCALE GENOMIC DNA]</scope>
    <source>
        <strain evidence="2 3">DSM 105135</strain>
    </source>
</reference>
<sequence length="427" mass="48282">MPVFETYHRQSLKQEPRVTMIGRWRVDYLAFAGPEGCTADPLIVLGGAFQNFNSYKFCVEEVLQVVPVILIDLPSLGNNSQLAPELGLEDLADLLFQWVEHEGLNKVSVMGLSLGSVVAGTYAFKHPDRIDRLILTGTLTRPRKSWRMLLEVSLKVLDEGRMDEFGQAVVLYLVNHARLKETGISDITRRLFHRQMKNFSENEQARYRINANRLLQVEEVLGYPTCKTLVATGDYDSFTLPYENALYATRCPNATFALVRGSDHVPQLEKREESVSMFSAFLRNEDVGQVPGIDTLTRDECLNMDRRGELRYRPHNQAGQVVSFSHLDGMPQIDSPVEIVDLNFFGCLLRHEHPLLSVREHTLDLILCLPDSPLRIETMVIDQGDGWLRCFFLHGSFAIAEELKKLLDNPAYCTPLPHSGVRPTGAP</sequence>
<keyword evidence="3" id="KW-1185">Reference proteome</keyword>
<dbReference type="OrthoDB" id="6707619at2"/>
<dbReference type="EMBL" id="SHKX01000015">
    <property type="protein sequence ID" value="RZU37049.1"/>
    <property type="molecule type" value="Genomic_DNA"/>
</dbReference>
<dbReference type="InterPro" id="IPR029058">
    <property type="entry name" value="AB_hydrolase_fold"/>
</dbReference>
<feature type="domain" description="AB hydrolase-1" evidence="1">
    <location>
        <begin position="41"/>
        <end position="270"/>
    </location>
</feature>